<feature type="region of interest" description="Disordered" evidence="1">
    <location>
        <begin position="119"/>
        <end position="152"/>
    </location>
</feature>
<evidence type="ECO:0000256" key="1">
    <source>
        <dbReference type="SAM" id="MobiDB-lite"/>
    </source>
</evidence>
<proteinExistence type="predicted"/>
<dbReference type="Pfam" id="PF08555">
    <property type="entry name" value="FAM32A"/>
    <property type="match status" value="1"/>
</dbReference>
<evidence type="ECO:0000313" key="3">
    <source>
        <dbReference type="Proteomes" id="UP000799438"/>
    </source>
</evidence>
<organism evidence="2 3">
    <name type="scientific">Aplosporella prunicola CBS 121167</name>
    <dbReference type="NCBI Taxonomy" id="1176127"/>
    <lineage>
        <taxon>Eukaryota</taxon>
        <taxon>Fungi</taxon>
        <taxon>Dikarya</taxon>
        <taxon>Ascomycota</taxon>
        <taxon>Pezizomycotina</taxon>
        <taxon>Dothideomycetes</taxon>
        <taxon>Dothideomycetes incertae sedis</taxon>
        <taxon>Botryosphaeriales</taxon>
        <taxon>Aplosporellaceae</taxon>
        <taxon>Aplosporella</taxon>
    </lineage>
</organism>
<reference evidence="2" key="1">
    <citation type="journal article" date="2020" name="Stud. Mycol.">
        <title>101 Dothideomycetes genomes: a test case for predicting lifestyles and emergence of pathogens.</title>
        <authorList>
            <person name="Haridas S."/>
            <person name="Albert R."/>
            <person name="Binder M."/>
            <person name="Bloem J."/>
            <person name="Labutti K."/>
            <person name="Salamov A."/>
            <person name="Andreopoulos B."/>
            <person name="Baker S."/>
            <person name="Barry K."/>
            <person name="Bills G."/>
            <person name="Bluhm B."/>
            <person name="Cannon C."/>
            <person name="Castanera R."/>
            <person name="Culley D."/>
            <person name="Daum C."/>
            <person name="Ezra D."/>
            <person name="Gonzalez J."/>
            <person name="Henrissat B."/>
            <person name="Kuo A."/>
            <person name="Liang C."/>
            <person name="Lipzen A."/>
            <person name="Lutzoni F."/>
            <person name="Magnuson J."/>
            <person name="Mondo S."/>
            <person name="Nolan M."/>
            <person name="Ohm R."/>
            <person name="Pangilinan J."/>
            <person name="Park H.-J."/>
            <person name="Ramirez L."/>
            <person name="Alfaro M."/>
            <person name="Sun H."/>
            <person name="Tritt A."/>
            <person name="Yoshinaga Y."/>
            <person name="Zwiers L.-H."/>
            <person name="Turgeon B."/>
            <person name="Goodwin S."/>
            <person name="Spatafora J."/>
            <person name="Crous P."/>
            <person name="Grigoriev I."/>
        </authorList>
    </citation>
    <scope>NUCLEOTIDE SEQUENCE</scope>
    <source>
        <strain evidence="2">CBS 121167</strain>
    </source>
</reference>
<dbReference type="GeneID" id="54300723"/>
<feature type="compositionally biased region" description="Basic and acidic residues" evidence="1">
    <location>
        <begin position="32"/>
        <end position="48"/>
    </location>
</feature>
<gene>
    <name evidence="2" type="ORF">K452DRAFT_309158</name>
</gene>
<evidence type="ECO:0000313" key="2">
    <source>
        <dbReference type="EMBL" id="KAF2141389.1"/>
    </source>
</evidence>
<name>A0A6A6BB05_9PEZI</name>
<sequence>MAVEEYKLPTPGALKLKGGGGAVEKKRKAKKKAEVPKRDEPAEGKKDAATTSKRVYDVSGGKAFEEGMTAAMAGAGEGKKKPAKDKQSEDFESRAFVAYSERGRMEAEIRFAEHRRKHLGRHMEREGRGRTHAEKVVGLNKALSKRSDHYDI</sequence>
<dbReference type="RefSeq" id="XP_033397102.1">
    <property type="nucleotide sequence ID" value="XM_033543226.1"/>
</dbReference>
<dbReference type="InterPro" id="IPR013865">
    <property type="entry name" value="FAM32A"/>
</dbReference>
<dbReference type="EMBL" id="ML995487">
    <property type="protein sequence ID" value="KAF2141389.1"/>
    <property type="molecule type" value="Genomic_DNA"/>
</dbReference>
<feature type="compositionally biased region" description="Basic and acidic residues" evidence="1">
    <location>
        <begin position="121"/>
        <end position="135"/>
    </location>
</feature>
<accession>A0A6A6BB05</accession>
<dbReference type="Proteomes" id="UP000799438">
    <property type="component" value="Unassembled WGS sequence"/>
</dbReference>
<feature type="region of interest" description="Disordered" evidence="1">
    <location>
        <begin position="1"/>
        <end position="52"/>
    </location>
</feature>
<dbReference type="AlphaFoldDB" id="A0A6A6BB05"/>
<protein>
    <recommendedName>
        <fullName evidence="4">DUF1754-domain-containing protein</fullName>
    </recommendedName>
</protein>
<keyword evidence="3" id="KW-1185">Reference proteome</keyword>
<evidence type="ECO:0008006" key="4">
    <source>
        <dbReference type="Google" id="ProtNLM"/>
    </source>
</evidence>